<proteinExistence type="inferred from homology"/>
<feature type="transmembrane region" description="Helical" evidence="8">
    <location>
        <begin position="38"/>
        <end position="57"/>
    </location>
</feature>
<evidence type="ECO:0000256" key="2">
    <source>
        <dbReference type="ARBA" id="ARBA00010145"/>
    </source>
</evidence>
<dbReference type="PANTHER" id="PTHR36838:SF3">
    <property type="entry name" value="TRANSPORTER AUXIN EFFLUX CARRIER EC FAMILY"/>
    <property type="match status" value="1"/>
</dbReference>
<dbReference type="AlphaFoldDB" id="A0A916X7H4"/>
<feature type="transmembrane region" description="Helical" evidence="8">
    <location>
        <begin position="160"/>
        <end position="179"/>
    </location>
</feature>
<keyword evidence="10" id="KW-1185">Reference proteome</keyword>
<feature type="transmembrane region" description="Helical" evidence="8">
    <location>
        <begin position="215"/>
        <end position="235"/>
    </location>
</feature>
<dbReference type="Pfam" id="PF03547">
    <property type="entry name" value="Mem_trans"/>
    <property type="match status" value="1"/>
</dbReference>
<dbReference type="EMBL" id="BMGG01000001">
    <property type="protein sequence ID" value="GGC44855.1"/>
    <property type="molecule type" value="Genomic_DNA"/>
</dbReference>
<evidence type="ECO:0000256" key="5">
    <source>
        <dbReference type="ARBA" id="ARBA00022692"/>
    </source>
</evidence>
<comment type="caution">
    <text evidence="9">The sequence shown here is derived from an EMBL/GenBank/DDBJ whole genome shotgun (WGS) entry which is preliminary data.</text>
</comment>
<dbReference type="Gene3D" id="1.20.1530.20">
    <property type="match status" value="2"/>
</dbReference>
<feature type="transmembrane region" description="Helical" evidence="8">
    <location>
        <begin position="128"/>
        <end position="148"/>
    </location>
</feature>
<reference evidence="9" key="2">
    <citation type="submission" date="2020-09" db="EMBL/GenBank/DDBJ databases">
        <authorList>
            <person name="Sun Q."/>
            <person name="Zhou Y."/>
        </authorList>
    </citation>
    <scope>NUCLEOTIDE SEQUENCE</scope>
    <source>
        <strain evidence="9">CGMCC 1.12919</strain>
    </source>
</reference>
<evidence type="ECO:0000256" key="4">
    <source>
        <dbReference type="ARBA" id="ARBA00022475"/>
    </source>
</evidence>
<feature type="transmembrane region" description="Helical" evidence="8">
    <location>
        <begin position="276"/>
        <end position="300"/>
    </location>
</feature>
<sequence length="303" mass="31575">MLGIVNIVLPVFGLMLVGYIGRRLHLLADRAGDGLSDFVFVIAIPCLIFKTLATARIPLSQPWGYWIGYFAGVAVVWAAAHVVARRRFGLGHTEAVVAGFSAGQSNTLLVGVPIILKAYGEAGAVPLFLLLAVHLPVTMTAATLLAEGKGASLATIARRLATHPILIAIFAGSAVRMLPPLPVTVWTIIDELAAAAIPCALVGMGIALRRYGIPAGFALPGIIAALKLVIHPLIVYLLTFHVFSMPAAWAGVATLFACCPSGVNAYLLAERCRAGVAVASSAIALSTGLSIATTVAWLWVLGV</sequence>
<evidence type="ECO:0000313" key="9">
    <source>
        <dbReference type="EMBL" id="GGC44855.1"/>
    </source>
</evidence>
<dbReference type="RefSeq" id="WP_188607095.1">
    <property type="nucleotide sequence ID" value="NZ_BMGG01000001.1"/>
</dbReference>
<evidence type="ECO:0000256" key="8">
    <source>
        <dbReference type="SAM" id="Phobius"/>
    </source>
</evidence>
<protein>
    <submittedName>
        <fullName evidence="9">Transporter</fullName>
    </submittedName>
</protein>
<evidence type="ECO:0000256" key="3">
    <source>
        <dbReference type="ARBA" id="ARBA00022448"/>
    </source>
</evidence>
<feature type="transmembrane region" description="Helical" evidence="8">
    <location>
        <begin position="6"/>
        <end position="26"/>
    </location>
</feature>
<keyword evidence="6 8" id="KW-1133">Transmembrane helix</keyword>
<accession>A0A916X7H4</accession>
<organism evidence="9 10">
    <name type="scientific">Chelatococcus reniformis</name>
    <dbReference type="NCBI Taxonomy" id="1494448"/>
    <lineage>
        <taxon>Bacteria</taxon>
        <taxon>Pseudomonadati</taxon>
        <taxon>Pseudomonadota</taxon>
        <taxon>Alphaproteobacteria</taxon>
        <taxon>Hyphomicrobiales</taxon>
        <taxon>Chelatococcaceae</taxon>
        <taxon>Chelatococcus</taxon>
    </lineage>
</organism>
<dbReference type="InterPro" id="IPR004776">
    <property type="entry name" value="Mem_transp_PIN-like"/>
</dbReference>
<feature type="transmembrane region" description="Helical" evidence="8">
    <location>
        <begin position="247"/>
        <end position="269"/>
    </location>
</feature>
<keyword evidence="3" id="KW-0813">Transport</keyword>
<comment type="subcellular location">
    <subcellularLocation>
        <location evidence="1">Cell membrane</location>
        <topology evidence="1">Multi-pass membrane protein</topology>
    </subcellularLocation>
</comment>
<dbReference type="Proteomes" id="UP000637002">
    <property type="component" value="Unassembled WGS sequence"/>
</dbReference>
<reference evidence="9" key="1">
    <citation type="journal article" date="2014" name="Int. J. Syst. Evol. Microbiol.">
        <title>Complete genome sequence of Corynebacterium casei LMG S-19264T (=DSM 44701T), isolated from a smear-ripened cheese.</title>
        <authorList>
            <consortium name="US DOE Joint Genome Institute (JGI-PGF)"/>
            <person name="Walter F."/>
            <person name="Albersmeier A."/>
            <person name="Kalinowski J."/>
            <person name="Ruckert C."/>
        </authorList>
    </citation>
    <scope>NUCLEOTIDE SEQUENCE</scope>
    <source>
        <strain evidence="9">CGMCC 1.12919</strain>
    </source>
</reference>
<dbReference type="GO" id="GO:0055085">
    <property type="term" value="P:transmembrane transport"/>
    <property type="evidence" value="ECO:0007669"/>
    <property type="project" value="InterPro"/>
</dbReference>
<evidence type="ECO:0000313" key="10">
    <source>
        <dbReference type="Proteomes" id="UP000637002"/>
    </source>
</evidence>
<name>A0A916X7H4_9HYPH</name>
<comment type="similarity">
    <text evidence="2">Belongs to the auxin efflux carrier (TC 2.A.69) family.</text>
</comment>
<evidence type="ECO:0000256" key="1">
    <source>
        <dbReference type="ARBA" id="ARBA00004651"/>
    </source>
</evidence>
<feature type="transmembrane region" description="Helical" evidence="8">
    <location>
        <begin position="185"/>
        <end position="208"/>
    </location>
</feature>
<gene>
    <name evidence="9" type="ORF">GCM10010994_00020</name>
</gene>
<evidence type="ECO:0000256" key="6">
    <source>
        <dbReference type="ARBA" id="ARBA00022989"/>
    </source>
</evidence>
<keyword evidence="4" id="KW-1003">Cell membrane</keyword>
<dbReference type="GO" id="GO:0005886">
    <property type="term" value="C:plasma membrane"/>
    <property type="evidence" value="ECO:0007669"/>
    <property type="project" value="UniProtKB-SubCell"/>
</dbReference>
<dbReference type="PANTHER" id="PTHR36838">
    <property type="entry name" value="AUXIN EFFLUX CARRIER FAMILY PROTEIN"/>
    <property type="match status" value="1"/>
</dbReference>
<feature type="transmembrane region" description="Helical" evidence="8">
    <location>
        <begin position="95"/>
        <end position="116"/>
    </location>
</feature>
<keyword evidence="5 8" id="KW-0812">Transmembrane</keyword>
<dbReference type="InterPro" id="IPR038770">
    <property type="entry name" value="Na+/solute_symporter_sf"/>
</dbReference>
<evidence type="ECO:0000256" key="7">
    <source>
        <dbReference type="ARBA" id="ARBA00023136"/>
    </source>
</evidence>
<keyword evidence="7 8" id="KW-0472">Membrane</keyword>
<feature type="transmembrane region" description="Helical" evidence="8">
    <location>
        <begin position="63"/>
        <end position="83"/>
    </location>
</feature>